<proteinExistence type="evidence at protein level"/>
<dbReference type="ESTHER" id="myctu-a85c">
    <property type="family name" value="A85-Mycolyl-transferase"/>
</dbReference>
<protein>
    <submittedName>
        <fullName>Antigen 85C</fullName>
    </submittedName>
</protein>
<dbReference type="Gene3D" id="3.40.50.1820">
    <property type="entry name" value="alpha/beta hydrolase"/>
    <property type="match status" value="1"/>
</dbReference>
<dbReference type="AlphaFoldDB" id="Q9R5J5"/>
<reference key="1">
    <citation type="journal article" date="1992" name="Scand. J. Immunol.">
        <title>A family of cross-reacting proteins secreted by Mycobacterium tuberculosis.</title>
        <authorList>
            <person name="Wiker H.G."/>
            <person name="Nagai S."/>
            <person name="Harboe M."/>
            <person name="Ljungqvist L."/>
        </authorList>
    </citation>
    <scope>PROTEIN SEQUENCE</scope>
</reference>
<name>Q9R5J5_MYCTX</name>
<accession>Q9R5J5</accession>
<organism>
    <name type="scientific">Mycobacterium tuberculosis</name>
    <dbReference type="NCBI Taxonomy" id="1773"/>
    <lineage>
        <taxon>Bacteria</taxon>
        <taxon>Bacillati</taxon>
        <taxon>Actinomycetota</taxon>
        <taxon>Actinomycetes</taxon>
        <taxon>Mycobacteriales</taxon>
        <taxon>Mycobacteriaceae</taxon>
        <taxon>Mycobacterium</taxon>
        <taxon>Mycobacterium tuberculosis complex</taxon>
    </lineage>
</organism>
<dbReference type="InterPro" id="IPR029058">
    <property type="entry name" value="AB_hydrolase_fold"/>
</dbReference>
<sequence>FSRPGLPVEYLQVPSASMGRDIKVQFQGGGPHAVYLL</sequence>
<keyword id="KW-0903">Direct protein sequencing</keyword>